<dbReference type="GO" id="GO:0016787">
    <property type="term" value="F:hydrolase activity"/>
    <property type="evidence" value="ECO:0007669"/>
    <property type="project" value="UniProtKB-KW"/>
</dbReference>
<evidence type="ECO:0000259" key="2">
    <source>
        <dbReference type="Pfam" id="PF00144"/>
    </source>
</evidence>
<dbReference type="Pfam" id="PF00144">
    <property type="entry name" value="Beta-lactamase"/>
    <property type="match status" value="1"/>
</dbReference>
<dbReference type="Proteomes" id="UP001290101">
    <property type="component" value="Unassembled WGS sequence"/>
</dbReference>
<name>A0ABU5J661_9ACTN</name>
<dbReference type="EC" id="3.1.1.103" evidence="3"/>
<reference evidence="3 4" key="1">
    <citation type="submission" date="2023-12" db="EMBL/GenBank/DDBJ databases">
        <title>Micromonospora sp. nov., isolated from Atacama Desert.</title>
        <authorList>
            <person name="Carro L."/>
            <person name="Golinska P."/>
            <person name="Klenk H.-P."/>
            <person name="Goodfellow M."/>
        </authorList>
    </citation>
    <scope>NUCLEOTIDE SEQUENCE [LARGE SCALE GENOMIC DNA]</scope>
    <source>
        <strain evidence="3 4">4G53</strain>
    </source>
</reference>
<evidence type="ECO:0000256" key="1">
    <source>
        <dbReference type="ARBA" id="ARBA00022801"/>
    </source>
</evidence>
<dbReference type="SUPFAM" id="SSF56601">
    <property type="entry name" value="beta-lactamase/transpeptidase-like"/>
    <property type="match status" value="1"/>
</dbReference>
<gene>
    <name evidence="3" type="ORF">U2F25_00705</name>
</gene>
<evidence type="ECO:0000313" key="3">
    <source>
        <dbReference type="EMBL" id="MDZ5487993.1"/>
    </source>
</evidence>
<feature type="domain" description="Beta-lactamase-related" evidence="2">
    <location>
        <begin position="54"/>
        <end position="352"/>
    </location>
</feature>
<keyword evidence="4" id="KW-1185">Reference proteome</keyword>
<dbReference type="PANTHER" id="PTHR43283:SF11">
    <property type="entry name" value="BETA-LACTAMASE-RELATED DOMAIN-CONTAINING PROTEIN"/>
    <property type="match status" value="1"/>
</dbReference>
<dbReference type="InterPro" id="IPR001466">
    <property type="entry name" value="Beta-lactam-related"/>
</dbReference>
<dbReference type="PANTHER" id="PTHR43283">
    <property type="entry name" value="BETA-LACTAMASE-RELATED"/>
    <property type="match status" value="1"/>
</dbReference>
<evidence type="ECO:0000313" key="4">
    <source>
        <dbReference type="Proteomes" id="UP001290101"/>
    </source>
</evidence>
<dbReference type="Gene3D" id="3.40.710.10">
    <property type="entry name" value="DD-peptidase/beta-lactamase superfamily"/>
    <property type="match status" value="1"/>
</dbReference>
<accession>A0ABU5J661</accession>
<organism evidence="3 4">
    <name type="scientific">Micromonospora sicca</name>
    <dbReference type="NCBI Taxonomy" id="2202420"/>
    <lineage>
        <taxon>Bacteria</taxon>
        <taxon>Bacillati</taxon>
        <taxon>Actinomycetota</taxon>
        <taxon>Actinomycetes</taxon>
        <taxon>Micromonosporales</taxon>
        <taxon>Micromonosporaceae</taxon>
        <taxon>Micromonospora</taxon>
    </lineage>
</organism>
<sequence>MSRLKATLVRGLEGGHRPLYSAAVALIQRDGHPTDLVTVGHLSRYADADGALVAAESRQPALASTIFDLASMTKLFTTAVLLTLVDEGRTSLDEPIAGWLPTFGDGERRRITLRHLLTHTSGLPALLQLWTDWPDQASRVRAVLRTPLVNRPGESFEYSCVGFLVAGLLAERITGRRLPDLVQERVCRPLGLTDTGFLPGPARAARAAATEHQPHLGRGMLRGSVHDENSWSLGGTAGNAGLFGTAADVARFGQMLRQGGAVDGVRVLRPDTVAEMTRDHLPPAVDPGFRHGLGVRIGDPHWMGTRAAAGAFGHTGFTGTALLVDPGRDLVAVLLTNRVHPRREWSDIAEIRRAVAELAVGT</sequence>
<proteinExistence type="predicted"/>
<comment type="caution">
    <text evidence="3">The sequence shown here is derived from an EMBL/GenBank/DDBJ whole genome shotgun (WGS) entry which is preliminary data.</text>
</comment>
<keyword evidence="1 3" id="KW-0378">Hydrolase</keyword>
<dbReference type="InterPro" id="IPR050789">
    <property type="entry name" value="Diverse_Enzym_Activities"/>
</dbReference>
<dbReference type="EMBL" id="JAXOTQ010000001">
    <property type="protein sequence ID" value="MDZ5487993.1"/>
    <property type="molecule type" value="Genomic_DNA"/>
</dbReference>
<dbReference type="InterPro" id="IPR012338">
    <property type="entry name" value="Beta-lactam/transpept-like"/>
</dbReference>
<dbReference type="RefSeq" id="WP_322438681.1">
    <property type="nucleotide sequence ID" value="NZ_JAXOTQ010000001.1"/>
</dbReference>
<protein>
    <submittedName>
        <fullName evidence="3">Serine hydrolase domain-containing protein</fullName>
        <ecNumber evidence="3">3.1.1.103</ecNumber>
    </submittedName>
</protein>